<reference evidence="1" key="2">
    <citation type="submission" date="2020-09" db="EMBL/GenBank/DDBJ databases">
        <authorList>
            <person name="Sun Q."/>
            <person name="Zhou Y."/>
        </authorList>
    </citation>
    <scope>NUCLEOTIDE SEQUENCE</scope>
    <source>
        <strain evidence="1">CGMCC 1.12160</strain>
    </source>
</reference>
<dbReference type="Proteomes" id="UP000605670">
    <property type="component" value="Unassembled WGS sequence"/>
</dbReference>
<dbReference type="InterPro" id="IPR018561">
    <property type="entry name" value="AosR"/>
</dbReference>
<evidence type="ECO:0000313" key="1">
    <source>
        <dbReference type="EMBL" id="GGF50610.1"/>
    </source>
</evidence>
<name>A0A917BMG6_9MICO</name>
<dbReference type="Pfam" id="PF09438">
    <property type="entry name" value="DUF2017"/>
    <property type="match status" value="1"/>
</dbReference>
<dbReference type="RefSeq" id="WP_188429992.1">
    <property type="nucleotide sequence ID" value="NZ_BAABKH010000001.1"/>
</dbReference>
<sequence length="195" mass="21185">MASPFRHRGGRLVADFDAEEVAVVRHVLELTRAFVAPERPETGDPFLDLVAGLGDEVDPQEPADPALARLLPPASREDAEQAAEFRRLTEHGLRQRKAATIATAIAALDGATPPTLEIDLDQARALAVALTDARLILGERLGLRTDEDSERLHELLDAALAGEVELDDATAQKMAYYDFLSWLQESVTGALLQGR</sequence>
<protein>
    <recommendedName>
        <fullName evidence="3">DUF2017 domain-containing protein</fullName>
    </recommendedName>
</protein>
<evidence type="ECO:0000313" key="2">
    <source>
        <dbReference type="Proteomes" id="UP000605670"/>
    </source>
</evidence>
<dbReference type="EMBL" id="BMEM01000002">
    <property type="protein sequence ID" value="GGF50610.1"/>
    <property type="molecule type" value="Genomic_DNA"/>
</dbReference>
<gene>
    <name evidence="1" type="ORF">GCM10011366_18050</name>
</gene>
<proteinExistence type="predicted"/>
<reference evidence="1" key="1">
    <citation type="journal article" date="2014" name="Int. J. Syst. Evol. Microbiol.">
        <title>Complete genome sequence of Corynebacterium casei LMG S-19264T (=DSM 44701T), isolated from a smear-ripened cheese.</title>
        <authorList>
            <consortium name="US DOE Joint Genome Institute (JGI-PGF)"/>
            <person name="Walter F."/>
            <person name="Albersmeier A."/>
            <person name="Kalinowski J."/>
            <person name="Ruckert C."/>
        </authorList>
    </citation>
    <scope>NUCLEOTIDE SEQUENCE</scope>
    <source>
        <strain evidence="1">CGMCC 1.12160</strain>
    </source>
</reference>
<organism evidence="1 2">
    <name type="scientific">Ornithinimicrobium tianjinense</name>
    <dbReference type="NCBI Taxonomy" id="1195761"/>
    <lineage>
        <taxon>Bacteria</taxon>
        <taxon>Bacillati</taxon>
        <taxon>Actinomycetota</taxon>
        <taxon>Actinomycetes</taxon>
        <taxon>Micrococcales</taxon>
        <taxon>Ornithinimicrobiaceae</taxon>
        <taxon>Ornithinimicrobium</taxon>
    </lineage>
</organism>
<dbReference type="AlphaFoldDB" id="A0A917BMG6"/>
<accession>A0A917BMG6</accession>
<comment type="caution">
    <text evidence="1">The sequence shown here is derived from an EMBL/GenBank/DDBJ whole genome shotgun (WGS) entry which is preliminary data.</text>
</comment>
<keyword evidence="2" id="KW-1185">Reference proteome</keyword>
<evidence type="ECO:0008006" key="3">
    <source>
        <dbReference type="Google" id="ProtNLM"/>
    </source>
</evidence>